<sequence>MPPMIKLSANDHTQGFADQLRAMSDWECTEFVHTIQSSMNH</sequence>
<evidence type="ECO:0000313" key="2">
    <source>
        <dbReference type="Proteomes" id="UP000008177"/>
    </source>
</evidence>
<name>G2XNW8_BOTF4</name>
<gene>
    <name evidence="1" type="ORF">BofuT4_P076570.1</name>
</gene>
<dbReference type="EMBL" id="FQ790246">
    <property type="protein sequence ID" value="CCD42574.1"/>
    <property type="molecule type" value="Genomic_DNA"/>
</dbReference>
<dbReference type="InParanoid" id="G2XNW8"/>
<dbReference type="AlphaFoldDB" id="G2XNW8"/>
<dbReference type="Proteomes" id="UP000008177">
    <property type="component" value="Unplaced contigs"/>
</dbReference>
<proteinExistence type="predicted"/>
<evidence type="ECO:0000313" key="1">
    <source>
        <dbReference type="EMBL" id="CCD42574.1"/>
    </source>
</evidence>
<dbReference type="HOGENOM" id="CLU_3279359_0_0_1"/>
<organism evidence="1 2">
    <name type="scientific">Botryotinia fuckeliana (strain T4)</name>
    <name type="common">Noble rot fungus</name>
    <name type="synonym">Botrytis cinerea</name>
    <dbReference type="NCBI Taxonomy" id="999810"/>
    <lineage>
        <taxon>Eukaryota</taxon>
        <taxon>Fungi</taxon>
        <taxon>Dikarya</taxon>
        <taxon>Ascomycota</taxon>
        <taxon>Pezizomycotina</taxon>
        <taxon>Leotiomycetes</taxon>
        <taxon>Helotiales</taxon>
        <taxon>Sclerotiniaceae</taxon>
        <taxon>Botrytis</taxon>
    </lineage>
</organism>
<reference evidence="2" key="1">
    <citation type="journal article" date="2011" name="PLoS Genet.">
        <title>Genomic analysis of the necrotrophic fungal pathogens Sclerotinia sclerotiorum and Botrytis cinerea.</title>
        <authorList>
            <person name="Amselem J."/>
            <person name="Cuomo C.A."/>
            <person name="van Kan J.A."/>
            <person name="Viaud M."/>
            <person name="Benito E.P."/>
            <person name="Couloux A."/>
            <person name="Coutinho P.M."/>
            <person name="de Vries R.P."/>
            <person name="Dyer P.S."/>
            <person name="Fillinger S."/>
            <person name="Fournier E."/>
            <person name="Gout L."/>
            <person name="Hahn M."/>
            <person name="Kohn L."/>
            <person name="Lapalu N."/>
            <person name="Plummer K.M."/>
            <person name="Pradier J.M."/>
            <person name="Quevillon E."/>
            <person name="Sharon A."/>
            <person name="Simon A."/>
            <person name="ten Have A."/>
            <person name="Tudzynski B."/>
            <person name="Tudzynski P."/>
            <person name="Wincker P."/>
            <person name="Andrew M."/>
            <person name="Anthouard V."/>
            <person name="Beever R.E."/>
            <person name="Beffa R."/>
            <person name="Benoit I."/>
            <person name="Bouzid O."/>
            <person name="Brault B."/>
            <person name="Chen Z."/>
            <person name="Choquer M."/>
            <person name="Collemare J."/>
            <person name="Cotton P."/>
            <person name="Danchin E.G."/>
            <person name="Da Silva C."/>
            <person name="Gautier A."/>
            <person name="Giraud C."/>
            <person name="Giraud T."/>
            <person name="Gonzalez C."/>
            <person name="Grossetete S."/>
            <person name="Guldener U."/>
            <person name="Henrissat B."/>
            <person name="Howlett B.J."/>
            <person name="Kodira C."/>
            <person name="Kretschmer M."/>
            <person name="Lappartient A."/>
            <person name="Leroch M."/>
            <person name="Levis C."/>
            <person name="Mauceli E."/>
            <person name="Neuveglise C."/>
            <person name="Oeser B."/>
            <person name="Pearson M."/>
            <person name="Poulain J."/>
            <person name="Poussereau N."/>
            <person name="Quesneville H."/>
            <person name="Rascle C."/>
            <person name="Schumacher J."/>
            <person name="Segurens B."/>
            <person name="Sexton A."/>
            <person name="Silva E."/>
            <person name="Sirven C."/>
            <person name="Soanes D.M."/>
            <person name="Talbot N.J."/>
            <person name="Templeton M."/>
            <person name="Yandava C."/>
            <person name="Yarden O."/>
            <person name="Zeng Q."/>
            <person name="Rollins J.A."/>
            <person name="Lebrun M.H."/>
            <person name="Dickman M."/>
        </authorList>
    </citation>
    <scope>NUCLEOTIDE SEQUENCE [LARGE SCALE GENOMIC DNA]</scope>
    <source>
        <strain evidence="2">T4</strain>
    </source>
</reference>
<protein>
    <submittedName>
        <fullName evidence="1">Uncharacterized protein</fullName>
    </submittedName>
</protein>
<accession>G2XNW8</accession>